<protein>
    <submittedName>
        <fullName evidence="1">Uncharacterized protein</fullName>
    </submittedName>
</protein>
<reference evidence="1" key="1">
    <citation type="submission" date="2020-08" db="EMBL/GenBank/DDBJ databases">
        <title>Multicomponent nature underlies the extraordinary mechanical properties of spider dragline silk.</title>
        <authorList>
            <person name="Kono N."/>
            <person name="Nakamura H."/>
            <person name="Mori M."/>
            <person name="Yoshida Y."/>
            <person name="Ohtoshi R."/>
            <person name="Malay A.D."/>
            <person name="Moran D.A.P."/>
            <person name="Tomita M."/>
            <person name="Numata K."/>
            <person name="Arakawa K."/>
        </authorList>
    </citation>
    <scope>NUCLEOTIDE SEQUENCE</scope>
</reference>
<proteinExistence type="predicted"/>
<evidence type="ECO:0000313" key="2">
    <source>
        <dbReference type="Proteomes" id="UP000887013"/>
    </source>
</evidence>
<gene>
    <name evidence="1" type="ORF">NPIL_551631</name>
</gene>
<organism evidence="1 2">
    <name type="scientific">Nephila pilipes</name>
    <name type="common">Giant wood spider</name>
    <name type="synonym">Nephila maculata</name>
    <dbReference type="NCBI Taxonomy" id="299642"/>
    <lineage>
        <taxon>Eukaryota</taxon>
        <taxon>Metazoa</taxon>
        <taxon>Ecdysozoa</taxon>
        <taxon>Arthropoda</taxon>
        <taxon>Chelicerata</taxon>
        <taxon>Arachnida</taxon>
        <taxon>Araneae</taxon>
        <taxon>Araneomorphae</taxon>
        <taxon>Entelegynae</taxon>
        <taxon>Araneoidea</taxon>
        <taxon>Nephilidae</taxon>
        <taxon>Nephila</taxon>
    </lineage>
</organism>
<accession>A0A8X6JV34</accession>
<evidence type="ECO:0000313" key="1">
    <source>
        <dbReference type="EMBL" id="GFS38517.1"/>
    </source>
</evidence>
<name>A0A8X6JV34_NEPPI</name>
<feature type="non-terminal residue" evidence="1">
    <location>
        <position position="1"/>
    </location>
</feature>
<dbReference type="EMBL" id="BMAW01089194">
    <property type="protein sequence ID" value="GFS38517.1"/>
    <property type="molecule type" value="Genomic_DNA"/>
</dbReference>
<keyword evidence="2" id="KW-1185">Reference proteome</keyword>
<comment type="caution">
    <text evidence="1">The sequence shown here is derived from an EMBL/GenBank/DDBJ whole genome shotgun (WGS) entry which is preliminary data.</text>
</comment>
<dbReference type="Proteomes" id="UP000887013">
    <property type="component" value="Unassembled WGS sequence"/>
</dbReference>
<dbReference type="AlphaFoldDB" id="A0A8X6JV34"/>
<sequence>LGNPTFIVVLSPAIRTSLWHCAELSTRTLGTSDSFVALVGLLDS</sequence>